<dbReference type="InterPro" id="IPR001638">
    <property type="entry name" value="Solute-binding_3/MltF_N"/>
</dbReference>
<dbReference type="Gene3D" id="3.40.190.10">
    <property type="entry name" value="Periplasmic binding protein-like II"/>
    <property type="match status" value="2"/>
</dbReference>
<feature type="domain" description="Solute-binding protein family 3/N-terminal" evidence="1">
    <location>
        <begin position="30"/>
        <end position="246"/>
    </location>
</feature>
<evidence type="ECO:0000259" key="1">
    <source>
        <dbReference type="SMART" id="SM00062"/>
    </source>
</evidence>
<sequence>MLMKKQMPIFVHFYIALVVCCLNSNVYAETVRVYVETPSVLVDEEGRSLGISVFKAMEKVSDLRFKFTRSTYSRALLNLKKDKADVVLHLPYGVEPGFDEYGIYLDWSVPVKADLYAVDPKSFKNLSEIGDKQIGIPRGNAKFASKLTGIPQEKFYEVDTMNSLIKMLAAKRVDLIWFDRVAVRQALKQYNVSNIYYYEYPKLGKQGSIGVGLQNTERGRRLKKVIDELIPLIDVDTILAPYYKHLQPDLPATGKVNLGGAG</sequence>
<dbReference type="SUPFAM" id="SSF53850">
    <property type="entry name" value="Periplasmic binding protein-like II"/>
    <property type="match status" value="1"/>
</dbReference>
<dbReference type="Proteomes" id="UP001163739">
    <property type="component" value="Chromosome"/>
</dbReference>
<dbReference type="RefSeq" id="WP_265048799.1">
    <property type="nucleotide sequence ID" value="NZ_CP100390.1"/>
</dbReference>
<evidence type="ECO:0000313" key="2">
    <source>
        <dbReference type="EMBL" id="UZE97324.1"/>
    </source>
</evidence>
<dbReference type="SMART" id="SM00062">
    <property type="entry name" value="PBPb"/>
    <property type="match status" value="1"/>
</dbReference>
<gene>
    <name evidence="2" type="ORF">NKI27_06120</name>
</gene>
<dbReference type="EMBL" id="CP100390">
    <property type="protein sequence ID" value="UZE97324.1"/>
    <property type="molecule type" value="Genomic_DNA"/>
</dbReference>
<protein>
    <submittedName>
        <fullName evidence="2">Transporter substrate-binding domain-containing protein</fullName>
    </submittedName>
</protein>
<organism evidence="2 3">
    <name type="scientific">Alkalimarinus alittae</name>
    <dbReference type="NCBI Taxonomy" id="2961619"/>
    <lineage>
        <taxon>Bacteria</taxon>
        <taxon>Pseudomonadati</taxon>
        <taxon>Pseudomonadota</taxon>
        <taxon>Gammaproteobacteria</taxon>
        <taxon>Alteromonadales</taxon>
        <taxon>Alteromonadaceae</taxon>
        <taxon>Alkalimarinus</taxon>
    </lineage>
</organism>
<keyword evidence="3" id="KW-1185">Reference proteome</keyword>
<name>A0ABY6N5Q8_9ALTE</name>
<accession>A0ABY6N5Q8</accession>
<proteinExistence type="predicted"/>
<reference evidence="2" key="1">
    <citation type="submission" date="2022-06" db="EMBL/GenBank/DDBJ databases">
        <title>Alkalimarinus sp. nov., isolated from gut of a Alitta virens.</title>
        <authorList>
            <person name="Yang A.I."/>
            <person name="Shin N.-R."/>
        </authorList>
    </citation>
    <scope>NUCLEOTIDE SEQUENCE</scope>
    <source>
        <strain evidence="2">A2M4</strain>
    </source>
</reference>
<evidence type="ECO:0000313" key="3">
    <source>
        <dbReference type="Proteomes" id="UP001163739"/>
    </source>
</evidence>